<dbReference type="InterPro" id="IPR008942">
    <property type="entry name" value="ENTH_VHS"/>
</dbReference>
<dbReference type="PANTHER" id="PTHR45905">
    <property type="entry name" value="GOLGI-LOCALIZED, GAMMA-ADAPTIN EAR CONTAINING, ARF BINDING PROTEIN"/>
    <property type="match status" value="1"/>
</dbReference>
<evidence type="ECO:0000256" key="6">
    <source>
        <dbReference type="ARBA" id="ARBA00022843"/>
    </source>
</evidence>
<evidence type="ECO:0000256" key="1">
    <source>
        <dbReference type="ARBA" id="ARBA00004150"/>
    </source>
</evidence>
<dbReference type="PROSITE" id="PS50180">
    <property type="entry name" value="GAE"/>
    <property type="match status" value="1"/>
</dbReference>
<organism evidence="13 14">
    <name type="scientific">Gouania willdenowi</name>
    <name type="common">Blunt-snouted clingfish</name>
    <name type="synonym">Lepadogaster willdenowi</name>
    <dbReference type="NCBI Taxonomy" id="441366"/>
    <lineage>
        <taxon>Eukaryota</taxon>
        <taxon>Metazoa</taxon>
        <taxon>Chordata</taxon>
        <taxon>Craniata</taxon>
        <taxon>Vertebrata</taxon>
        <taxon>Euteleostomi</taxon>
        <taxon>Actinopterygii</taxon>
        <taxon>Neopterygii</taxon>
        <taxon>Teleostei</taxon>
        <taxon>Neoteleostei</taxon>
        <taxon>Acanthomorphata</taxon>
        <taxon>Ovalentaria</taxon>
        <taxon>Blenniimorphae</taxon>
        <taxon>Blenniiformes</taxon>
        <taxon>Gobiesocoidei</taxon>
        <taxon>Gobiesocidae</taxon>
        <taxon>Gobiesocinae</taxon>
        <taxon>Gouania</taxon>
    </lineage>
</organism>
<dbReference type="InterPro" id="IPR041198">
    <property type="entry name" value="GGA_N-GAT"/>
</dbReference>
<keyword evidence="14" id="KW-1185">Reference proteome</keyword>
<dbReference type="SUPFAM" id="SSF89009">
    <property type="entry name" value="GAT-like domain"/>
    <property type="match status" value="1"/>
</dbReference>
<dbReference type="AlphaFoldDB" id="A0A8C5G1F2"/>
<sequence length="730" mass="79760">MAEDGESLESWLNKATNPSNRQEDWEYIMGFCDQINKELEGPQISVRLLAHKIQSPQEWEAMQALTALEACMKNCGQRFHNEVGKFKFLNELIKLVSPKYLGDKISENVKTKVIEMLYSWTVSLPEETKICEVYQMLKSQGLVSMDPEISADSTLVPSPSPRQKNPVFEDEIKGKKLAELLKSKKAEDLQEANRLIKSMVKEDEARAQKAARQHSTLEAANNSVKLLNEMLAHFSPHESTDGDKELIQELYGDCDKLRQKISQLASETEDNDKSLGEILQASDDLSQVINSCKKLMAEIKINGRHDERQQTQITADSNQPEVLVDLMDLEVENPSQPEHQQLPPLFSDDLLCGAALPAFHTPSEPSVAASLLDEELLSLGLHEPGPVLKESTDENLRNHLLSQQDFSQDLDLFGTASPAVPPSSTSSHLFFSSPVTSFKPSTTTSTVSIQTFLGPLFPTAPLPTLSFSSNSVISPIPVSSVQPPTSHASLPQPFNITSSSLSAVADTSQHGPLSSSVSSLTSCGQNVSDLSLLDLNAMNKPGSISSTFTSITSAVIQSEADEKDLLRSLSPILPPTQAGVDRGAAVSLNNVVVPLETIKPSKICPVTAYDKKGVRVLLHFATDCPPGRPDVLVMVASILNTSPQAVRKMVLQVAVPKTMKVKLQSPSGTELAPFNPILPPAAITQVMLLANPLKEKVRMRFKLTFMLEEQSITEVGEVDEFPPADTWGAL</sequence>
<dbReference type="Gene3D" id="1.20.5.170">
    <property type="match status" value="1"/>
</dbReference>
<dbReference type="Pfam" id="PF00790">
    <property type="entry name" value="VHS"/>
    <property type="match status" value="1"/>
</dbReference>
<dbReference type="InterPro" id="IPR013041">
    <property type="entry name" value="Clathrin_app_Ig-like_sf"/>
</dbReference>
<dbReference type="PANTHER" id="PTHR45905:SF3">
    <property type="entry name" value="ADP-RIBOSYLATION FACTOR-BINDING PROTEIN GGA3"/>
    <property type="match status" value="1"/>
</dbReference>
<dbReference type="GO" id="GO:0034394">
    <property type="term" value="P:protein localization to cell surface"/>
    <property type="evidence" value="ECO:0007669"/>
    <property type="project" value="TreeGrafter"/>
</dbReference>
<keyword evidence="7" id="KW-0653">Protein transport</keyword>
<evidence type="ECO:0000259" key="11">
    <source>
        <dbReference type="PROSITE" id="PS50180"/>
    </source>
</evidence>
<protein>
    <submittedName>
        <fullName evidence="13">ADP-ribosylation factor-binding protein GGA3-like</fullName>
    </submittedName>
</protein>
<keyword evidence="6" id="KW-0832">Ubl conjugation</keyword>
<evidence type="ECO:0000313" key="13">
    <source>
        <dbReference type="Ensembl" id="ENSGWIP00000007111.1"/>
    </source>
</evidence>
<dbReference type="GO" id="GO:0031267">
    <property type="term" value="F:small GTPase binding"/>
    <property type="evidence" value="ECO:0007669"/>
    <property type="project" value="InterPro"/>
</dbReference>
<dbReference type="Pfam" id="PF18308">
    <property type="entry name" value="GGA_N-GAT"/>
    <property type="match status" value="1"/>
</dbReference>
<gene>
    <name evidence="13" type="primary">gga3a</name>
</gene>
<dbReference type="SUPFAM" id="SSF49348">
    <property type="entry name" value="Clathrin adaptor appendage domain"/>
    <property type="match status" value="1"/>
</dbReference>
<dbReference type="Ensembl" id="ENSGWIT00000007867.1">
    <property type="protein sequence ID" value="ENSGWIP00000007111.1"/>
    <property type="gene ID" value="ENSGWIG00000004154.1"/>
</dbReference>
<dbReference type="GO" id="GO:0006886">
    <property type="term" value="P:intracellular protein transport"/>
    <property type="evidence" value="ECO:0007669"/>
    <property type="project" value="InterPro"/>
</dbReference>
<name>A0A8C5G1F2_GOUWI</name>
<evidence type="ECO:0000256" key="2">
    <source>
        <dbReference type="ARBA" id="ARBA00004220"/>
    </source>
</evidence>
<dbReference type="SUPFAM" id="SSF48464">
    <property type="entry name" value="ENTH/VHS domain"/>
    <property type="match status" value="1"/>
</dbReference>
<reference evidence="13" key="1">
    <citation type="submission" date="2020-06" db="EMBL/GenBank/DDBJ databases">
        <authorList>
            <consortium name="Wellcome Sanger Institute Data Sharing"/>
        </authorList>
    </citation>
    <scope>NUCLEOTIDE SEQUENCE [LARGE SCALE GENOMIC DNA]</scope>
</reference>
<dbReference type="GO" id="GO:0006893">
    <property type="term" value="P:Golgi to plasma membrane transport"/>
    <property type="evidence" value="ECO:0007669"/>
    <property type="project" value="TreeGrafter"/>
</dbReference>
<dbReference type="RefSeq" id="XP_028312442.1">
    <property type="nucleotide sequence ID" value="XM_028456641.1"/>
</dbReference>
<dbReference type="FunFam" id="1.25.40.90:FF:000011">
    <property type="entry name" value="ADP-ribosylation factor-binding protein GGA3 isoform X1"/>
    <property type="match status" value="1"/>
</dbReference>
<feature type="domain" description="GAE" evidence="11">
    <location>
        <begin position="601"/>
        <end position="722"/>
    </location>
</feature>
<dbReference type="PROSITE" id="PS50909">
    <property type="entry name" value="GAT"/>
    <property type="match status" value="1"/>
</dbReference>
<evidence type="ECO:0000259" key="10">
    <source>
        <dbReference type="PROSITE" id="PS50179"/>
    </source>
</evidence>
<dbReference type="SMART" id="SM00288">
    <property type="entry name" value="VHS"/>
    <property type="match status" value="1"/>
</dbReference>
<dbReference type="InterPro" id="IPR038425">
    <property type="entry name" value="GAT_sf"/>
</dbReference>
<keyword evidence="5" id="KW-0967">Endosome</keyword>
<evidence type="ECO:0000259" key="12">
    <source>
        <dbReference type="PROSITE" id="PS50909"/>
    </source>
</evidence>
<dbReference type="Gene3D" id="1.20.58.160">
    <property type="match status" value="1"/>
</dbReference>
<dbReference type="Pfam" id="PF02883">
    <property type="entry name" value="Alpha_adaptinC2"/>
    <property type="match status" value="1"/>
</dbReference>
<dbReference type="GO" id="GO:0031901">
    <property type="term" value="C:early endosome membrane"/>
    <property type="evidence" value="ECO:0007669"/>
    <property type="project" value="UniProtKB-SubCell"/>
</dbReference>
<dbReference type="Pfam" id="PF03127">
    <property type="entry name" value="GAT"/>
    <property type="match status" value="1"/>
</dbReference>
<feature type="domain" description="VHS" evidence="10">
    <location>
        <begin position="15"/>
        <end position="145"/>
    </location>
</feature>
<keyword evidence="4" id="KW-0813">Transport</keyword>
<evidence type="ECO:0000256" key="3">
    <source>
        <dbReference type="ARBA" id="ARBA00008099"/>
    </source>
</evidence>
<evidence type="ECO:0000256" key="4">
    <source>
        <dbReference type="ARBA" id="ARBA00022448"/>
    </source>
</evidence>
<dbReference type="CTD" id="492643"/>
<dbReference type="Proteomes" id="UP000694680">
    <property type="component" value="Chromosome 1"/>
</dbReference>
<keyword evidence="8" id="KW-0333">Golgi apparatus</keyword>
<dbReference type="OrthoDB" id="447025at2759"/>
<dbReference type="Gene3D" id="1.25.40.90">
    <property type="match status" value="1"/>
</dbReference>
<dbReference type="GO" id="GO:0005802">
    <property type="term" value="C:trans-Golgi network"/>
    <property type="evidence" value="ECO:0007669"/>
    <property type="project" value="InterPro"/>
</dbReference>
<dbReference type="InterPro" id="IPR002014">
    <property type="entry name" value="VHS_dom"/>
</dbReference>
<reference evidence="13" key="2">
    <citation type="submission" date="2025-08" db="UniProtKB">
        <authorList>
            <consortium name="Ensembl"/>
        </authorList>
    </citation>
    <scope>IDENTIFICATION</scope>
</reference>
<dbReference type="GeneID" id="114469286"/>
<comment type="subcellular location">
    <subcellularLocation>
        <location evidence="2">Early endosome membrane</location>
        <topology evidence="2">Peripheral membrane protein</topology>
    </subcellularLocation>
    <subcellularLocation>
        <location evidence="1">Golgi apparatus</location>
        <location evidence="1">trans-Golgi network membrane</location>
        <topology evidence="1">Peripheral membrane protein</topology>
    </subcellularLocation>
</comment>
<dbReference type="InterPro" id="IPR004152">
    <property type="entry name" value="GAT_dom"/>
</dbReference>
<evidence type="ECO:0000256" key="7">
    <source>
        <dbReference type="ARBA" id="ARBA00022927"/>
    </source>
</evidence>
<dbReference type="GO" id="GO:0035091">
    <property type="term" value="F:phosphatidylinositol binding"/>
    <property type="evidence" value="ECO:0007669"/>
    <property type="project" value="InterPro"/>
</dbReference>
<reference evidence="13" key="3">
    <citation type="submission" date="2025-09" db="UniProtKB">
        <authorList>
            <consortium name="Ensembl"/>
        </authorList>
    </citation>
    <scope>IDENTIFICATION</scope>
</reference>
<dbReference type="InterPro" id="IPR027422">
    <property type="entry name" value="GGA1-3"/>
</dbReference>
<feature type="domain" description="GAT" evidence="12">
    <location>
        <begin position="170"/>
        <end position="297"/>
    </location>
</feature>
<comment type="similarity">
    <text evidence="3">Belongs to the GGA protein family.</text>
</comment>
<evidence type="ECO:0000256" key="5">
    <source>
        <dbReference type="ARBA" id="ARBA00022753"/>
    </source>
</evidence>
<evidence type="ECO:0000256" key="9">
    <source>
        <dbReference type="ARBA" id="ARBA00023136"/>
    </source>
</evidence>
<dbReference type="PROSITE" id="PS50179">
    <property type="entry name" value="VHS"/>
    <property type="match status" value="1"/>
</dbReference>
<dbReference type="InterPro" id="IPR008153">
    <property type="entry name" value="GAE_dom"/>
</dbReference>
<dbReference type="Gene3D" id="2.60.40.1230">
    <property type="match status" value="1"/>
</dbReference>
<accession>A0A8C5G1F2</accession>
<keyword evidence="9" id="KW-0472">Membrane</keyword>
<dbReference type="FunFam" id="2.60.40.1230:FF:000001">
    <property type="entry name" value="ADP-ribosylation factor-binding protein GGA1 isoform 1"/>
    <property type="match status" value="1"/>
</dbReference>
<evidence type="ECO:0000256" key="8">
    <source>
        <dbReference type="ARBA" id="ARBA00023034"/>
    </source>
</evidence>
<dbReference type="InterPro" id="IPR008152">
    <property type="entry name" value="Clathrin_a/b/g-adaptin_app_Ig"/>
</dbReference>
<evidence type="ECO:0000313" key="14">
    <source>
        <dbReference type="Proteomes" id="UP000694680"/>
    </source>
</evidence>
<proteinExistence type="inferred from homology"/>
<dbReference type="GO" id="GO:0043130">
    <property type="term" value="F:ubiquitin binding"/>
    <property type="evidence" value="ECO:0007669"/>
    <property type="project" value="InterPro"/>
</dbReference>
<dbReference type="SMART" id="SM00809">
    <property type="entry name" value="Alpha_adaptinC2"/>
    <property type="match status" value="1"/>
</dbReference>